<comment type="caution">
    <text evidence="2">The sequence shown here is derived from an EMBL/GenBank/DDBJ whole genome shotgun (WGS) entry which is preliminary data.</text>
</comment>
<dbReference type="CDD" id="cd00077">
    <property type="entry name" value="HDc"/>
    <property type="match status" value="1"/>
</dbReference>
<dbReference type="EC" id="3.1.4.52" evidence="2"/>
<accession>A0A1E8EYA9</accession>
<dbReference type="AlphaFoldDB" id="A0A1E8EYA9"/>
<dbReference type="SUPFAM" id="SSF109604">
    <property type="entry name" value="HD-domain/PDEase-like"/>
    <property type="match status" value="1"/>
</dbReference>
<dbReference type="InterPro" id="IPR003607">
    <property type="entry name" value="HD/PDEase_dom"/>
</dbReference>
<evidence type="ECO:0000259" key="1">
    <source>
        <dbReference type="PROSITE" id="PS51832"/>
    </source>
</evidence>
<dbReference type="PANTHER" id="PTHR43155:SF2">
    <property type="entry name" value="CYCLIC DI-GMP PHOSPHODIESTERASE PA4108"/>
    <property type="match status" value="1"/>
</dbReference>
<sequence>MGNNKKVKINVNDLKTGMIAAEDIVVDGSTLVIKGLEINENIIKKLKEFYFQRYLLVYHEFENEYYGNKSHKKEMEDVEISVEKFTKSVKCIFDAINSNGKTDIEEVRNFSKKIMDEINSPSLVVKNIVLHGSGKDSIFKHSINVATLSFLLGKWIGLDKSNLNLLVYAAVLHDFGKSKIDSKILHKSTKLTEEEIEEIKRHPIIGYNIVKDIPYLSTSVSYGILMHHERLDGSGYPLGLKDKNIHDFAKIIAIADTFDAVNSSRVHKKSIDPFGALEIIQKSSLGKLHYIYSKIFIEHIINYYIGEYVMLNDNRVCKIIQVDINNLSKPLLLYDGDFIDLKNRNDLYVKKLVLNK</sequence>
<dbReference type="SMART" id="SM00471">
    <property type="entry name" value="HDc"/>
    <property type="match status" value="1"/>
</dbReference>
<organism evidence="2 3">
    <name type="scientific">Clostridium acetireducens DSM 10703</name>
    <dbReference type="NCBI Taxonomy" id="1121290"/>
    <lineage>
        <taxon>Bacteria</taxon>
        <taxon>Bacillati</taxon>
        <taxon>Bacillota</taxon>
        <taxon>Clostridia</taxon>
        <taxon>Eubacteriales</taxon>
        <taxon>Clostridiaceae</taxon>
        <taxon>Clostridium</taxon>
    </lineage>
</organism>
<dbReference type="STRING" id="1121290.CLAOCE_14100"/>
<dbReference type="Proteomes" id="UP000175744">
    <property type="component" value="Unassembled WGS sequence"/>
</dbReference>
<dbReference type="PROSITE" id="PS51832">
    <property type="entry name" value="HD_GYP"/>
    <property type="match status" value="1"/>
</dbReference>
<dbReference type="EMBL" id="LZFO01000018">
    <property type="protein sequence ID" value="OFI05935.1"/>
    <property type="molecule type" value="Genomic_DNA"/>
</dbReference>
<protein>
    <submittedName>
        <fullName evidence="2">Cyclic di-GMP phosphodiesterase response regulator RpfG</fullName>
        <ecNumber evidence="2">3.1.4.52</ecNumber>
    </submittedName>
</protein>
<dbReference type="InterPro" id="IPR037522">
    <property type="entry name" value="HD_GYP_dom"/>
</dbReference>
<dbReference type="GO" id="GO:0071111">
    <property type="term" value="F:cyclic-guanylate-specific phosphodiesterase activity"/>
    <property type="evidence" value="ECO:0007669"/>
    <property type="project" value="UniProtKB-EC"/>
</dbReference>
<dbReference type="PATRIC" id="fig|1121290.3.peg.1392"/>
<name>A0A1E8EYA9_9CLOT</name>
<evidence type="ECO:0000313" key="3">
    <source>
        <dbReference type="Proteomes" id="UP000175744"/>
    </source>
</evidence>
<dbReference type="RefSeq" id="WP_070110394.1">
    <property type="nucleotide sequence ID" value="NZ_LZFO01000018.1"/>
</dbReference>
<dbReference type="OrthoDB" id="9804747at2"/>
<dbReference type="Gene3D" id="1.10.3210.10">
    <property type="entry name" value="Hypothetical protein af1432"/>
    <property type="match status" value="1"/>
</dbReference>
<gene>
    <name evidence="2" type="primary">rpfG_2</name>
    <name evidence="2" type="ORF">CLOACE_14100</name>
</gene>
<reference evidence="2 3" key="1">
    <citation type="submission" date="2016-06" db="EMBL/GenBank/DDBJ databases">
        <title>Genome sequence of Clostridium acetireducens DSM 10703.</title>
        <authorList>
            <person name="Poehlein A."/>
            <person name="Fluechter S."/>
            <person name="Duerre P."/>
            <person name="Daniel R."/>
        </authorList>
    </citation>
    <scope>NUCLEOTIDE SEQUENCE [LARGE SCALE GENOMIC DNA]</scope>
    <source>
        <strain evidence="2 3">DSM 10703</strain>
    </source>
</reference>
<dbReference type="PANTHER" id="PTHR43155">
    <property type="entry name" value="CYCLIC DI-GMP PHOSPHODIESTERASE PA4108-RELATED"/>
    <property type="match status" value="1"/>
</dbReference>
<dbReference type="Pfam" id="PF13487">
    <property type="entry name" value="HD_5"/>
    <property type="match status" value="1"/>
</dbReference>
<proteinExistence type="predicted"/>
<keyword evidence="3" id="KW-1185">Reference proteome</keyword>
<feature type="domain" description="HD-GYP" evidence="1">
    <location>
        <begin position="116"/>
        <end position="312"/>
    </location>
</feature>
<evidence type="ECO:0000313" key="2">
    <source>
        <dbReference type="EMBL" id="OFI05935.1"/>
    </source>
</evidence>
<keyword evidence="2" id="KW-0378">Hydrolase</keyword>